<evidence type="ECO:0000256" key="2">
    <source>
        <dbReference type="ARBA" id="ARBA00022670"/>
    </source>
</evidence>
<dbReference type="SUPFAM" id="SSF50993">
    <property type="entry name" value="Peptidase/esterase 'gauge' domain"/>
    <property type="match status" value="1"/>
</dbReference>
<dbReference type="InterPro" id="IPR023302">
    <property type="entry name" value="Pept_S9A_N"/>
</dbReference>
<keyword evidence="4" id="KW-0720">Serine protease</keyword>
<keyword evidence="8" id="KW-1185">Reference proteome</keyword>
<organism evidence="7 8">
    <name type="scientific">Granulosicoccus antarcticus IMCC3135</name>
    <dbReference type="NCBI Taxonomy" id="1192854"/>
    <lineage>
        <taxon>Bacteria</taxon>
        <taxon>Pseudomonadati</taxon>
        <taxon>Pseudomonadota</taxon>
        <taxon>Gammaproteobacteria</taxon>
        <taxon>Chromatiales</taxon>
        <taxon>Granulosicoccaceae</taxon>
        <taxon>Granulosicoccus</taxon>
    </lineage>
</organism>
<evidence type="ECO:0000313" key="7">
    <source>
        <dbReference type="EMBL" id="ASJ71504.1"/>
    </source>
</evidence>
<dbReference type="GO" id="GO:0004252">
    <property type="term" value="F:serine-type endopeptidase activity"/>
    <property type="evidence" value="ECO:0007669"/>
    <property type="project" value="InterPro"/>
</dbReference>
<dbReference type="PRINTS" id="PR00862">
    <property type="entry name" value="PROLIGOPTASE"/>
</dbReference>
<gene>
    <name evidence="7" type="primary">dapb1</name>
    <name evidence="7" type="ORF">IMCC3135_06990</name>
</gene>
<evidence type="ECO:0000256" key="1">
    <source>
        <dbReference type="ARBA" id="ARBA00005228"/>
    </source>
</evidence>
<evidence type="ECO:0000313" key="8">
    <source>
        <dbReference type="Proteomes" id="UP000250079"/>
    </source>
</evidence>
<name>A0A2Z2NWI4_9GAMM</name>
<dbReference type="InterPro" id="IPR051543">
    <property type="entry name" value="Serine_Peptidase_S9A"/>
</dbReference>
<dbReference type="SUPFAM" id="SSF53474">
    <property type="entry name" value="alpha/beta-Hydrolases"/>
    <property type="match status" value="1"/>
</dbReference>
<dbReference type="PANTHER" id="PTHR11757">
    <property type="entry name" value="PROTEASE FAMILY S9A OLIGOPEPTIDASE"/>
    <property type="match status" value="1"/>
</dbReference>
<dbReference type="PANTHER" id="PTHR11757:SF19">
    <property type="entry name" value="PROLYL ENDOPEPTIDASE-LIKE"/>
    <property type="match status" value="1"/>
</dbReference>
<proteinExistence type="inferred from homology"/>
<accession>A0A2Z2NWI4</accession>
<sequence length="742" mass="83883">MKISGKLPCAGQIPVEHHLHGEKWVDEFGWLRADNWQACVDEPELLPEAIKEYLDQENAWCEFNMADTVELQATLLGEMRGRIEADDDSLPDEEGPWSYFERYIGDEEYPSYWRIPRQGRESDVRVAAAGKSDLGVSDLDVKGQSVASSQQNYTQEQLLIDFNVESDGHEYYSPGDVEYSSNHAWLAWSVDTVGAERYCVYIRNLETGVDEDIINDVESITWGDDRYLFYTRVDSEHRPNQVYRHEQGADPADDVLVFEEQDSRFFCSIWTSLSGRYVFISTDMNDQSEVWYIPCDDMTSEPVLIESRTEDLEYSVEHQGDRFLILTNADGASDYKIMQTPCATPSRRYWRDWLPSQEGRMVLDVYAYQDWIMWMEREDALPRICYARSSGAIAMAGDLPLLETASVQRIDFDEEAYALSLEPLLEFDETRFRFGYESPSTPEQTWSFDLETGERSLLKQELIPSGHDPENYVVRRLYAESADGEQVPLTVLHHKKTPLDGTAPCLLTGYGAYGSSSPATFSASLLSLIDRGFVHVVAHVRGGQEKGRAWYDAARFSGKHRSIDDLIGVAEYLVAQNYTSAGRIVLSGASAGGLLVGAALNRETDLWGGAIAGVPFVDVLHTLLDENLPLTPGEWSQWGNPKTDPQAFADIRSYCPYMNVQARAYPPMLVTAGISDARVTYWEPAKWVARHRQRRVDTGAIYLKTNMTSGHFGETGRYASLAEYALEQAFALKIMSFCLTAR</sequence>
<evidence type="ECO:0000256" key="3">
    <source>
        <dbReference type="ARBA" id="ARBA00022801"/>
    </source>
</evidence>
<keyword evidence="2" id="KW-0645">Protease</keyword>
<dbReference type="GO" id="GO:0006508">
    <property type="term" value="P:proteolysis"/>
    <property type="evidence" value="ECO:0007669"/>
    <property type="project" value="UniProtKB-KW"/>
</dbReference>
<dbReference type="Proteomes" id="UP000250079">
    <property type="component" value="Chromosome"/>
</dbReference>
<dbReference type="GO" id="GO:0004177">
    <property type="term" value="F:aminopeptidase activity"/>
    <property type="evidence" value="ECO:0007669"/>
    <property type="project" value="UniProtKB-KW"/>
</dbReference>
<dbReference type="InterPro" id="IPR029058">
    <property type="entry name" value="AB_hydrolase_fold"/>
</dbReference>
<dbReference type="Gene3D" id="2.130.10.120">
    <property type="entry name" value="Prolyl oligopeptidase, N-terminal domain"/>
    <property type="match status" value="1"/>
</dbReference>
<evidence type="ECO:0000259" key="5">
    <source>
        <dbReference type="Pfam" id="PF00326"/>
    </source>
</evidence>
<reference evidence="7 8" key="1">
    <citation type="submission" date="2016-12" db="EMBL/GenBank/DDBJ databases">
        <authorList>
            <person name="Song W.-J."/>
            <person name="Kurnit D.M."/>
        </authorList>
    </citation>
    <scope>NUCLEOTIDE SEQUENCE [LARGE SCALE GENOMIC DNA]</scope>
    <source>
        <strain evidence="7 8">IMCC3135</strain>
    </source>
</reference>
<keyword evidence="7" id="KW-0031">Aminopeptidase</keyword>
<dbReference type="InterPro" id="IPR001375">
    <property type="entry name" value="Peptidase_S9_cat"/>
</dbReference>
<dbReference type="Gene3D" id="3.40.50.1820">
    <property type="entry name" value="alpha/beta hydrolase"/>
    <property type="match status" value="1"/>
</dbReference>
<evidence type="ECO:0000259" key="6">
    <source>
        <dbReference type="Pfam" id="PF02897"/>
    </source>
</evidence>
<feature type="domain" description="Peptidase S9 prolyl oligopeptidase catalytic" evidence="5">
    <location>
        <begin position="521"/>
        <end position="735"/>
    </location>
</feature>
<evidence type="ECO:0000256" key="4">
    <source>
        <dbReference type="ARBA" id="ARBA00022825"/>
    </source>
</evidence>
<feature type="domain" description="Peptidase S9A N-terminal" evidence="6">
    <location>
        <begin position="16"/>
        <end position="460"/>
    </location>
</feature>
<dbReference type="AlphaFoldDB" id="A0A2Z2NWI4"/>
<dbReference type="RefSeq" id="WP_088916937.1">
    <property type="nucleotide sequence ID" value="NZ_CP018632.1"/>
</dbReference>
<dbReference type="Pfam" id="PF02897">
    <property type="entry name" value="Peptidase_S9_N"/>
    <property type="match status" value="1"/>
</dbReference>
<protein>
    <submittedName>
        <fullName evidence="7">Dipeptidyl aminopeptidase BI</fullName>
        <ecNumber evidence="7">3.4.14.-</ecNumber>
    </submittedName>
</protein>
<comment type="similarity">
    <text evidence="1">Belongs to the peptidase S9A family.</text>
</comment>
<dbReference type="Pfam" id="PF00326">
    <property type="entry name" value="Peptidase_S9"/>
    <property type="match status" value="1"/>
</dbReference>
<dbReference type="EMBL" id="CP018632">
    <property type="protein sequence ID" value="ASJ71504.1"/>
    <property type="molecule type" value="Genomic_DNA"/>
</dbReference>
<dbReference type="OrthoDB" id="9801421at2"/>
<dbReference type="InterPro" id="IPR002470">
    <property type="entry name" value="Peptidase_S9A"/>
</dbReference>
<dbReference type="EC" id="3.4.14.-" evidence="7"/>
<keyword evidence="3 7" id="KW-0378">Hydrolase</keyword>
<dbReference type="KEGG" id="gai:IMCC3135_06990"/>